<reference evidence="2" key="1">
    <citation type="journal article" date="2014" name="Front. Microbiol.">
        <title>High frequency of phylogenetically diverse reductive dehalogenase-homologous genes in deep subseafloor sedimentary metagenomes.</title>
        <authorList>
            <person name="Kawai M."/>
            <person name="Futagami T."/>
            <person name="Toyoda A."/>
            <person name="Takaki Y."/>
            <person name="Nishi S."/>
            <person name="Hori S."/>
            <person name="Arai W."/>
            <person name="Tsubouchi T."/>
            <person name="Morono Y."/>
            <person name="Uchiyama I."/>
            <person name="Ito T."/>
            <person name="Fujiyama A."/>
            <person name="Inagaki F."/>
            <person name="Takami H."/>
        </authorList>
    </citation>
    <scope>NUCLEOTIDE SEQUENCE</scope>
    <source>
        <strain evidence="2">Expedition CK06-06</strain>
    </source>
</reference>
<feature type="non-terminal residue" evidence="2">
    <location>
        <position position="1"/>
    </location>
</feature>
<comment type="caution">
    <text evidence="2">The sequence shown here is derived from an EMBL/GenBank/DDBJ whole genome shotgun (WGS) entry which is preliminary data.</text>
</comment>
<dbReference type="InterPro" id="IPR003395">
    <property type="entry name" value="RecF/RecN/SMC_N"/>
</dbReference>
<dbReference type="EMBL" id="BARV01026810">
    <property type="protein sequence ID" value="GAI44860.1"/>
    <property type="molecule type" value="Genomic_DNA"/>
</dbReference>
<accession>X1Q182</accession>
<dbReference type="AlphaFoldDB" id="X1Q182"/>
<dbReference type="SUPFAM" id="SSF52540">
    <property type="entry name" value="P-loop containing nucleoside triphosphate hydrolases"/>
    <property type="match status" value="1"/>
</dbReference>
<dbReference type="PANTHER" id="PTHR43977">
    <property type="entry name" value="STRUCTURAL MAINTENANCE OF CHROMOSOMES PROTEIN 3"/>
    <property type="match status" value="1"/>
</dbReference>
<feature type="domain" description="RecF/RecN/SMC N-terminal" evidence="1">
    <location>
        <begin position="17"/>
        <end position="100"/>
    </location>
</feature>
<protein>
    <recommendedName>
        <fullName evidence="1">RecF/RecN/SMC N-terminal domain-containing protein</fullName>
    </recommendedName>
</protein>
<dbReference type="Gene3D" id="3.40.50.300">
    <property type="entry name" value="P-loop containing nucleotide triphosphate hydrolases"/>
    <property type="match status" value="1"/>
</dbReference>
<evidence type="ECO:0000313" key="2">
    <source>
        <dbReference type="EMBL" id="GAI44860.1"/>
    </source>
</evidence>
<proteinExistence type="predicted"/>
<sequence length="112" mass="12152">LEIEAKPAGKEVARVGVLSGGEKALTALAFIFALQRFRSTTLYVLDEIDAHLDDQNLRRVAELISRSSRESQVILVTLRDSMMSVADRLFGVTMGKSGVSRLFSVELAGLAA</sequence>
<evidence type="ECO:0000259" key="1">
    <source>
        <dbReference type="Pfam" id="PF02463"/>
    </source>
</evidence>
<dbReference type="Pfam" id="PF02463">
    <property type="entry name" value="SMC_N"/>
    <property type="match status" value="1"/>
</dbReference>
<name>X1Q182_9ZZZZ</name>
<organism evidence="2">
    <name type="scientific">marine sediment metagenome</name>
    <dbReference type="NCBI Taxonomy" id="412755"/>
    <lineage>
        <taxon>unclassified sequences</taxon>
        <taxon>metagenomes</taxon>
        <taxon>ecological metagenomes</taxon>
    </lineage>
</organism>
<dbReference type="InterPro" id="IPR027417">
    <property type="entry name" value="P-loop_NTPase"/>
</dbReference>
<gene>
    <name evidence="2" type="ORF">S06H3_43242</name>
</gene>